<dbReference type="InterPro" id="IPR003601">
    <property type="entry name" value="Topo_IA_2"/>
</dbReference>
<evidence type="ECO:0000256" key="3">
    <source>
        <dbReference type="ARBA" id="ARBA00022723"/>
    </source>
</evidence>
<sequence>MKLVVVESPAKARSLSQYLGSSYKVVASYGHVRDLVSKPGAVDTEHDFLLTWNIIEKAERPLKEIESLVKSAEELILATDLDREGEAISWHLLQLLRERKAIRNGVGVSRISFNSITKQAVLEAMNSPREIDNGLVEAYLARLSLDHLVGFNLSPILWKKLPGCRSAGRVQSVALRLVTDRENEILSFKPEEYWSIEGEFGVKREKDSDATLKARLVAFKGDKLEKFSIRDEETAEKIKAALLVDQFSITSISKKQTKSRPSAPFTTSSLQQEVSRKLGFSPSRTMFLAQRLYEGVDIGGEAVGLITYMRTDSVNVSPEAIAACRGYIENVFGPKYVPKKAHLYKSKLKNAQEAHEAIRPTDISRTPESIRGFVDNDQFRLYRLIWQRMVSSQMEDALYDQVTVSILSHTEEAEFRSTGSTLVFDGFLRVYMVSVDDSSDKDGNEDMKIPAGICEGSLASPIFIGASQHFTQPLPRYSEASLIKNLEELGIGRPSTYAGILQILYDRNYVRSDQKRLIPEDKGKAVSIFLKHFFARYVDYGFTAGMEEQLDEVSSGRKEWKEVLRDFWTDFEKAVSSSKEVPIAEVIGYIEQEMLPHVSSQALVCEKCGAKMGLRMGKFGPFLACTGYPECSNAKPLQGARAGGGESEGASSGGVVGKDEEDGQEIALKVGPYGPYFEWKNSLKRVSIPRIFGGRPKDLSMAMWLKSLPVLIGKHSLTGDPMFLGIGRFGPYIKYSGSFFSVGARYEVTNISPEDAEEIIEAGKKKAEKKAKSNGSGGPEEGKLGEISYVKRPGKRGAAGAAASSASRSGKKRVRRNAIGSSN</sequence>
<keyword evidence="3" id="KW-0479">Metal-binding</keyword>
<dbReference type="CDD" id="cd03363">
    <property type="entry name" value="TOPRIM_TopoIA_TopoI"/>
    <property type="match status" value="1"/>
</dbReference>
<feature type="site" description="Interaction with DNA" evidence="10">
    <location>
        <position position="310"/>
    </location>
</feature>
<keyword evidence="6" id="KW-0460">Magnesium</keyword>
<dbReference type="InterPro" id="IPR013497">
    <property type="entry name" value="Topo_IA_cen"/>
</dbReference>
<feature type="compositionally biased region" description="Low complexity" evidence="11">
    <location>
        <begin position="796"/>
        <end position="808"/>
    </location>
</feature>
<dbReference type="PROSITE" id="PS00396">
    <property type="entry name" value="TOPO_IA_1"/>
    <property type="match status" value="1"/>
</dbReference>
<keyword evidence="15" id="KW-1185">Reference proteome</keyword>
<dbReference type="Gene3D" id="3.40.50.140">
    <property type="match status" value="1"/>
</dbReference>
<evidence type="ECO:0000256" key="5">
    <source>
        <dbReference type="ARBA" id="ARBA00022833"/>
    </source>
</evidence>
<comment type="caution">
    <text evidence="10">Lacks conserved residue(s) required for the propagation of feature annotation.</text>
</comment>
<dbReference type="PRINTS" id="PR00417">
    <property type="entry name" value="PRTPISMRASEI"/>
</dbReference>
<evidence type="ECO:0000259" key="13">
    <source>
        <dbReference type="PROSITE" id="PS52039"/>
    </source>
</evidence>
<dbReference type="Gene3D" id="1.10.290.10">
    <property type="entry name" value="Topoisomerase I, domain 4"/>
    <property type="match status" value="1"/>
</dbReference>
<dbReference type="InterPro" id="IPR013825">
    <property type="entry name" value="Topo_IA_cen_sub2"/>
</dbReference>
<evidence type="ECO:0000259" key="12">
    <source>
        <dbReference type="PROSITE" id="PS50880"/>
    </source>
</evidence>
<feature type="compositionally biased region" description="Gly residues" evidence="11">
    <location>
        <begin position="641"/>
        <end position="656"/>
    </location>
</feature>
<feature type="site" description="Interaction with DNA" evidence="10">
    <location>
        <position position="31"/>
    </location>
</feature>
<proteinExistence type="inferred from homology"/>
<comment type="subunit">
    <text evidence="10">Monomer.</text>
</comment>
<dbReference type="InterPro" id="IPR025589">
    <property type="entry name" value="Toprim_C_rpt"/>
</dbReference>
<evidence type="ECO:0000256" key="4">
    <source>
        <dbReference type="ARBA" id="ARBA00022771"/>
    </source>
</evidence>
<evidence type="ECO:0000256" key="10">
    <source>
        <dbReference type="HAMAP-Rule" id="MF_00952"/>
    </source>
</evidence>
<keyword evidence="8 10" id="KW-0238">DNA-binding</keyword>
<evidence type="ECO:0000256" key="1">
    <source>
        <dbReference type="ARBA" id="ARBA00000213"/>
    </source>
</evidence>
<evidence type="ECO:0000256" key="6">
    <source>
        <dbReference type="ARBA" id="ARBA00022842"/>
    </source>
</evidence>
<feature type="site" description="Interaction with DNA" evidence="10">
    <location>
        <position position="146"/>
    </location>
</feature>
<dbReference type="InterPro" id="IPR013498">
    <property type="entry name" value="Topo_IA_Znf"/>
</dbReference>
<feature type="site" description="Interaction with DNA" evidence="10">
    <location>
        <position position="142"/>
    </location>
</feature>
<dbReference type="InterPro" id="IPR013826">
    <property type="entry name" value="Topo_IA_cen_sub3"/>
</dbReference>
<dbReference type="SMART" id="SM00436">
    <property type="entry name" value="TOP1Bc"/>
    <property type="match status" value="1"/>
</dbReference>
<feature type="domain" description="Toprim" evidence="12">
    <location>
        <begin position="1"/>
        <end position="116"/>
    </location>
</feature>
<comment type="similarity">
    <text evidence="2 10">Belongs to the type IA topoisomerase family.</text>
</comment>
<evidence type="ECO:0000256" key="8">
    <source>
        <dbReference type="ARBA" id="ARBA00023125"/>
    </source>
</evidence>
<keyword evidence="5" id="KW-0862">Zinc</keyword>
<dbReference type="CDD" id="cd00186">
    <property type="entry name" value="TOP1Ac"/>
    <property type="match status" value="1"/>
</dbReference>
<dbReference type="PROSITE" id="PS52039">
    <property type="entry name" value="TOPO_IA_2"/>
    <property type="match status" value="1"/>
</dbReference>
<dbReference type="InterPro" id="IPR013824">
    <property type="entry name" value="Topo_IA_cen_sub1"/>
</dbReference>
<dbReference type="InterPro" id="IPR028612">
    <property type="entry name" value="Topoisom_1_IA"/>
</dbReference>
<evidence type="ECO:0000256" key="11">
    <source>
        <dbReference type="SAM" id="MobiDB-lite"/>
    </source>
</evidence>
<dbReference type="HAMAP" id="MF_00952">
    <property type="entry name" value="Topoisom_1_prok"/>
    <property type="match status" value="1"/>
</dbReference>
<evidence type="ECO:0000256" key="9">
    <source>
        <dbReference type="ARBA" id="ARBA00023235"/>
    </source>
</evidence>
<feature type="active site" description="O-(5'-phospho-DNA)-tyrosine intermediate" evidence="10">
    <location>
        <position position="308"/>
    </location>
</feature>
<feature type="region of interest" description="Interaction with DNA" evidence="10">
    <location>
        <begin position="166"/>
        <end position="171"/>
    </location>
</feature>
<organism evidence="14 15">
    <name type="scientific">Candidatus Hydrogenosomobacter endosymbioticus</name>
    <dbReference type="NCBI Taxonomy" id="2558174"/>
    <lineage>
        <taxon>Bacteria</taxon>
        <taxon>Pseudomonadati</taxon>
        <taxon>Pseudomonadota</taxon>
        <taxon>Alphaproteobacteria</taxon>
        <taxon>Holosporales</taxon>
        <taxon>Holosporaceae</taxon>
        <taxon>Candidatus Hydrogenosomobacter</taxon>
    </lineage>
</organism>
<dbReference type="RefSeq" id="WP_236865568.1">
    <property type="nucleotide sequence ID" value="NZ_AP025225.1"/>
</dbReference>
<feature type="region of interest" description="Disordered" evidence="11">
    <location>
        <begin position="637"/>
        <end position="658"/>
    </location>
</feature>
<dbReference type="PROSITE" id="PS50880">
    <property type="entry name" value="TOPRIM"/>
    <property type="match status" value="1"/>
</dbReference>
<accession>A0ABN6L7M6</accession>
<dbReference type="Gene3D" id="1.10.460.10">
    <property type="entry name" value="Topoisomerase I, domain 2"/>
    <property type="match status" value="1"/>
</dbReference>
<feature type="region of interest" description="Disordered" evidence="11">
    <location>
        <begin position="765"/>
        <end position="823"/>
    </location>
</feature>
<dbReference type="NCBIfam" id="TIGR01051">
    <property type="entry name" value="topA_bact"/>
    <property type="match status" value="1"/>
</dbReference>
<dbReference type="Gene3D" id="3.30.65.10">
    <property type="entry name" value="Bacterial Topoisomerase I, domain 1"/>
    <property type="match status" value="1"/>
</dbReference>
<protein>
    <recommendedName>
        <fullName evidence="10">DNA topoisomerase 1</fullName>
        <ecNumber evidence="10">5.6.2.1</ecNumber>
    </recommendedName>
    <alternativeName>
        <fullName evidence="10">DNA topoisomerase I</fullName>
    </alternativeName>
</protein>
<dbReference type="Proteomes" id="UP001320209">
    <property type="component" value="Chromosome"/>
</dbReference>
<feature type="domain" description="Topo IA-type catalytic" evidence="13">
    <location>
        <begin position="132"/>
        <end position="575"/>
    </location>
</feature>
<dbReference type="InterPro" id="IPR000380">
    <property type="entry name" value="Topo_IA"/>
</dbReference>
<dbReference type="InterPro" id="IPR005733">
    <property type="entry name" value="TopoI_bac-type"/>
</dbReference>
<dbReference type="InterPro" id="IPR003602">
    <property type="entry name" value="Topo_IA_DNA-bd_dom"/>
</dbReference>
<dbReference type="PANTHER" id="PTHR42785:SF1">
    <property type="entry name" value="DNA TOPOISOMERASE"/>
    <property type="match status" value="1"/>
</dbReference>
<dbReference type="Pfam" id="PF01396">
    <property type="entry name" value="Zn_ribbon_Top1"/>
    <property type="match status" value="1"/>
</dbReference>
<dbReference type="InterPro" id="IPR023406">
    <property type="entry name" value="Topo_IA_AS"/>
</dbReference>
<gene>
    <name evidence="10 14" type="primary">topA</name>
    <name evidence="14" type="ORF">HYD_2530</name>
</gene>
<dbReference type="InterPro" id="IPR034149">
    <property type="entry name" value="TOPRIM_TopoI"/>
</dbReference>
<dbReference type="PANTHER" id="PTHR42785">
    <property type="entry name" value="DNA TOPOISOMERASE, TYPE IA, CORE"/>
    <property type="match status" value="1"/>
</dbReference>
<evidence type="ECO:0000256" key="7">
    <source>
        <dbReference type="ARBA" id="ARBA00023029"/>
    </source>
</evidence>
<dbReference type="Pfam" id="PF01751">
    <property type="entry name" value="Toprim"/>
    <property type="match status" value="1"/>
</dbReference>
<dbReference type="InterPro" id="IPR006171">
    <property type="entry name" value="TOPRIM_dom"/>
</dbReference>
<dbReference type="SUPFAM" id="SSF57783">
    <property type="entry name" value="Zinc beta-ribbon"/>
    <property type="match status" value="1"/>
</dbReference>
<reference evidence="14" key="1">
    <citation type="submission" date="2021-10" db="EMBL/GenBank/DDBJ databases">
        <title>Genome Sequence of The Candidatus Hydrogeosomobacter endosymbioticus, an Intracellular Bacterial Symbiont of the Anaerobic Ciliate GW7.</title>
        <authorList>
            <person name="Shiohama Y."/>
            <person name="Shinzato N."/>
        </authorList>
    </citation>
    <scope>NUCLEOTIDE SEQUENCE [LARGE SCALE GENOMIC DNA]</scope>
    <source>
        <strain evidence="14">200920</strain>
    </source>
</reference>
<keyword evidence="4" id="KW-0863">Zinc-finger</keyword>
<dbReference type="SUPFAM" id="SSF56712">
    <property type="entry name" value="Prokaryotic type I DNA topoisomerase"/>
    <property type="match status" value="1"/>
</dbReference>
<dbReference type="Pfam" id="PF13368">
    <property type="entry name" value="Toprim_C_rpt"/>
    <property type="match status" value="1"/>
</dbReference>
<dbReference type="InterPro" id="IPR023405">
    <property type="entry name" value="Topo_IA_core_domain"/>
</dbReference>
<keyword evidence="7 10" id="KW-0799">Topoisomerase</keyword>
<dbReference type="EC" id="5.6.2.1" evidence="10"/>
<name>A0ABN6L7M6_9PROT</name>
<evidence type="ECO:0000256" key="2">
    <source>
        <dbReference type="ARBA" id="ARBA00009446"/>
    </source>
</evidence>
<dbReference type="Pfam" id="PF01131">
    <property type="entry name" value="Topoisom_bac"/>
    <property type="match status" value="1"/>
</dbReference>
<dbReference type="SMART" id="SM00493">
    <property type="entry name" value="TOPRIM"/>
    <property type="match status" value="1"/>
</dbReference>
<dbReference type="EMBL" id="AP025225">
    <property type="protein sequence ID" value="BDB96120.1"/>
    <property type="molecule type" value="Genomic_DNA"/>
</dbReference>
<keyword evidence="9 10" id="KW-0413">Isomerase</keyword>
<comment type="catalytic activity">
    <reaction evidence="1 10">
        <text>ATP-independent breakage of single-stranded DNA, followed by passage and rejoining.</text>
        <dbReference type="EC" id="5.6.2.1"/>
    </reaction>
</comment>
<evidence type="ECO:0000313" key="15">
    <source>
        <dbReference type="Proteomes" id="UP001320209"/>
    </source>
</evidence>
<feature type="site" description="Interaction with DNA" evidence="10">
    <location>
        <position position="507"/>
    </location>
</feature>
<comment type="function">
    <text evidence="10">Releases the supercoiling and torsional tension of DNA, which is introduced during the DNA replication and transcription, by transiently cleaving and rejoining one strand of the DNA duplex. Introduces a single-strand break via transesterification at a target site in duplex DNA. The scissile phosphodiester is attacked by the catalytic tyrosine of the enzyme, resulting in the formation of a DNA-(5'-phosphotyrosyl)-enzyme intermediate and the expulsion of a 3'-OH DNA strand. The free DNA strand then undergoes passage around the unbroken strand, thus removing DNA supercoils. Finally, in the religation step, the DNA 3'-OH attacks the covalent intermediate to expel the active-site tyrosine and restore the DNA phosphodiester backbone.</text>
</comment>
<feature type="site" description="Interaction with DNA" evidence="10">
    <location>
        <position position="158"/>
    </location>
</feature>
<evidence type="ECO:0000313" key="14">
    <source>
        <dbReference type="EMBL" id="BDB96120.1"/>
    </source>
</evidence>
<dbReference type="SMART" id="SM00437">
    <property type="entry name" value="TOP1Ac"/>
    <property type="match status" value="1"/>
</dbReference>
<dbReference type="Gene3D" id="2.70.20.10">
    <property type="entry name" value="Topoisomerase I, domain 3"/>
    <property type="match status" value="1"/>
</dbReference>